<organism evidence="1 2">
    <name type="scientific">Cinchona calisaya</name>
    <dbReference type="NCBI Taxonomy" id="153742"/>
    <lineage>
        <taxon>Eukaryota</taxon>
        <taxon>Viridiplantae</taxon>
        <taxon>Streptophyta</taxon>
        <taxon>Embryophyta</taxon>
        <taxon>Tracheophyta</taxon>
        <taxon>Spermatophyta</taxon>
        <taxon>Magnoliopsida</taxon>
        <taxon>eudicotyledons</taxon>
        <taxon>Gunneridae</taxon>
        <taxon>Pentapetalae</taxon>
        <taxon>asterids</taxon>
        <taxon>lamiids</taxon>
        <taxon>Gentianales</taxon>
        <taxon>Rubiaceae</taxon>
        <taxon>Cinchonoideae</taxon>
        <taxon>Cinchoneae</taxon>
        <taxon>Cinchona</taxon>
    </lineage>
</organism>
<sequence>MGSRAEQQPTERSEDESVAFLHLRGRGEEVAALSMNKPSQQFCKPPIFTTLQLLSSFLKQFRRSAFRRFSLFPYLSEIIF</sequence>
<name>A0ABD3A3A7_9GENT</name>
<gene>
    <name evidence="1" type="ORF">ACH5RR_014551</name>
</gene>
<evidence type="ECO:0000313" key="1">
    <source>
        <dbReference type="EMBL" id="KAL3526179.1"/>
    </source>
</evidence>
<protein>
    <submittedName>
        <fullName evidence="1">Uncharacterized protein</fullName>
    </submittedName>
</protein>
<reference evidence="1 2" key="1">
    <citation type="submission" date="2024-11" db="EMBL/GenBank/DDBJ databases">
        <title>A near-complete genome assembly of Cinchona calisaya.</title>
        <authorList>
            <person name="Lian D.C."/>
            <person name="Zhao X.W."/>
            <person name="Wei L."/>
        </authorList>
    </citation>
    <scope>NUCLEOTIDE SEQUENCE [LARGE SCALE GENOMIC DNA]</scope>
    <source>
        <tissue evidence="1">Nenye</tissue>
    </source>
</reference>
<proteinExistence type="predicted"/>
<comment type="caution">
    <text evidence="1">The sequence shown here is derived from an EMBL/GenBank/DDBJ whole genome shotgun (WGS) entry which is preliminary data.</text>
</comment>
<dbReference type="Proteomes" id="UP001630127">
    <property type="component" value="Unassembled WGS sequence"/>
</dbReference>
<evidence type="ECO:0000313" key="2">
    <source>
        <dbReference type="Proteomes" id="UP001630127"/>
    </source>
</evidence>
<accession>A0ABD3A3A7</accession>
<dbReference type="EMBL" id="JBJUIK010000006">
    <property type="protein sequence ID" value="KAL3526179.1"/>
    <property type="molecule type" value="Genomic_DNA"/>
</dbReference>
<dbReference type="AlphaFoldDB" id="A0ABD3A3A7"/>
<keyword evidence="2" id="KW-1185">Reference proteome</keyword>